<gene>
    <name evidence="1" type="ORF">A464_3442</name>
</gene>
<dbReference type="PATRIC" id="fig|1197719.3.peg.3432"/>
<evidence type="ECO:0000313" key="2">
    <source>
        <dbReference type="Proteomes" id="UP000015042"/>
    </source>
</evidence>
<protein>
    <submittedName>
        <fullName evidence="1">Uncharacterized protein</fullName>
    </submittedName>
</protein>
<dbReference type="EMBL" id="CP006608">
    <property type="protein sequence ID" value="AGR60626.1"/>
    <property type="molecule type" value="Genomic_DNA"/>
</dbReference>
<organism evidence="1 2">
    <name type="scientific">Salmonella bongori N268-08</name>
    <dbReference type="NCBI Taxonomy" id="1197719"/>
    <lineage>
        <taxon>Bacteria</taxon>
        <taxon>Pseudomonadati</taxon>
        <taxon>Pseudomonadota</taxon>
        <taxon>Gammaproteobacteria</taxon>
        <taxon>Enterobacterales</taxon>
        <taxon>Enterobacteriaceae</taxon>
        <taxon>Salmonella</taxon>
    </lineage>
</organism>
<reference evidence="1 2" key="1">
    <citation type="submission" date="2013-07" db="EMBL/GenBank/DDBJ databases">
        <title>Genome sequence of Salmonella bongori N268-08 - a rare clinical isolate.</title>
        <authorList>
            <person name="Marti R."/>
            <person name="Hagens S."/>
            <person name="Loessner M.J."/>
            <person name="Klumpp J."/>
        </authorList>
    </citation>
    <scope>NUCLEOTIDE SEQUENCE [LARGE SCALE GENOMIC DNA]</scope>
    <source>
        <strain evidence="1 2">N268-08</strain>
    </source>
</reference>
<dbReference type="AlphaFoldDB" id="S5MVG4"/>
<sequence length="40" mass="4716">MQSGYVQKRMSFWQALLRCFCLSNKYSHKKTDAFGVGFHD</sequence>
<name>S5MVG4_SALBN</name>
<dbReference type="Proteomes" id="UP000015042">
    <property type="component" value="Chromosome"/>
</dbReference>
<accession>S5MVG4</accession>
<dbReference type="KEGG" id="sbz:A464_3442"/>
<proteinExistence type="predicted"/>
<evidence type="ECO:0000313" key="1">
    <source>
        <dbReference type="EMBL" id="AGR60626.1"/>
    </source>
</evidence>
<dbReference type="HOGENOM" id="CLU_3296112_0_0_6"/>